<proteinExistence type="inferred from homology"/>
<keyword evidence="6 11" id="KW-0547">Nucleotide-binding</keyword>
<evidence type="ECO:0000256" key="10">
    <source>
        <dbReference type="ARBA" id="ARBA00050650"/>
    </source>
</evidence>
<keyword evidence="9" id="KW-0464">Manganese</keyword>
<dbReference type="InterPro" id="IPR004215">
    <property type="entry name" value="GSHS_N"/>
</dbReference>
<dbReference type="InterPro" id="IPR004218">
    <property type="entry name" value="GSHS_ATP-bd"/>
</dbReference>
<dbReference type="PANTHER" id="PTHR21621:SF4">
    <property type="entry name" value="GLUTATHIONE SYNTHETASE"/>
    <property type="match status" value="1"/>
</dbReference>
<evidence type="ECO:0000313" key="15">
    <source>
        <dbReference type="Proteomes" id="UP000193100"/>
    </source>
</evidence>
<keyword evidence="4 11" id="KW-0317">Glutathione biosynthesis</keyword>
<dbReference type="HAMAP" id="MF_00162">
    <property type="entry name" value="GSH_S"/>
    <property type="match status" value="1"/>
</dbReference>
<evidence type="ECO:0000313" key="13">
    <source>
        <dbReference type="EMBL" id="ARM82501.1"/>
    </source>
</evidence>
<dbReference type="EMBL" id="CP020931">
    <property type="protein sequence ID" value="ARM82501.1"/>
    <property type="molecule type" value="Genomic_DNA"/>
</dbReference>
<evidence type="ECO:0000259" key="12">
    <source>
        <dbReference type="PROSITE" id="PS50975"/>
    </source>
</evidence>
<dbReference type="GO" id="GO:0004363">
    <property type="term" value="F:glutathione synthase activity"/>
    <property type="evidence" value="ECO:0007669"/>
    <property type="project" value="UniProtKB-UniRule"/>
</dbReference>
<keyword evidence="5" id="KW-0479">Metal-binding</keyword>
<comment type="cofactor">
    <cofactor evidence="1">
        <name>Mn(2+)</name>
        <dbReference type="ChEBI" id="CHEBI:29035"/>
    </cofactor>
</comment>
<dbReference type="NCBIfam" id="NF003573">
    <property type="entry name" value="PRK05246.1"/>
    <property type="match status" value="1"/>
</dbReference>
<dbReference type="Gene3D" id="3.30.1490.20">
    <property type="entry name" value="ATP-grasp fold, A domain"/>
    <property type="match status" value="1"/>
</dbReference>
<dbReference type="Gene3D" id="3.30.470.20">
    <property type="entry name" value="ATP-grasp fold, B domain"/>
    <property type="match status" value="1"/>
</dbReference>
<dbReference type="Proteomes" id="UP000193100">
    <property type="component" value="Chromosome"/>
</dbReference>
<comment type="cofactor">
    <cofactor evidence="2">
        <name>Mg(2+)</name>
        <dbReference type="ChEBI" id="CHEBI:18420"/>
    </cofactor>
</comment>
<organism evidence="13 15">
    <name type="scientific">Marinobacter salarius</name>
    <dbReference type="NCBI Taxonomy" id="1420917"/>
    <lineage>
        <taxon>Bacteria</taxon>
        <taxon>Pseudomonadati</taxon>
        <taxon>Pseudomonadota</taxon>
        <taxon>Gammaproteobacteria</taxon>
        <taxon>Pseudomonadales</taxon>
        <taxon>Marinobacteraceae</taxon>
        <taxon>Marinobacter</taxon>
    </lineage>
</organism>
<protein>
    <recommendedName>
        <fullName evidence="11">Glutathione synthetase</fullName>
        <ecNumber evidence="11">6.3.2.3</ecNumber>
    </recommendedName>
    <alternativeName>
        <fullName evidence="11">GSH synthetase</fullName>
        <shortName evidence="11">GSH-S</shortName>
        <shortName evidence="11">GSHase</shortName>
    </alternativeName>
    <alternativeName>
        <fullName evidence="11">Glutathione synthase</fullName>
    </alternativeName>
</protein>
<keyword evidence="8" id="KW-0460">Magnesium</keyword>
<dbReference type="Pfam" id="PF02951">
    <property type="entry name" value="GSH-S_N"/>
    <property type="match status" value="1"/>
</dbReference>
<accession>A0A1I4L2E0</accession>
<feature type="domain" description="ATP-grasp" evidence="12">
    <location>
        <begin position="163"/>
        <end position="348"/>
    </location>
</feature>
<evidence type="ECO:0000256" key="7">
    <source>
        <dbReference type="ARBA" id="ARBA00022840"/>
    </source>
</evidence>
<dbReference type="FunFam" id="3.30.1490.20:FF:000009">
    <property type="entry name" value="Glutathione synthetase"/>
    <property type="match status" value="1"/>
</dbReference>
<evidence type="ECO:0000256" key="5">
    <source>
        <dbReference type="ARBA" id="ARBA00022723"/>
    </source>
</evidence>
<dbReference type="NCBIfam" id="TIGR01380">
    <property type="entry name" value="glut_syn"/>
    <property type="match status" value="1"/>
</dbReference>
<dbReference type="GO" id="GO:0046872">
    <property type="term" value="F:metal ion binding"/>
    <property type="evidence" value="ECO:0007669"/>
    <property type="project" value="UniProtKB-KW"/>
</dbReference>
<sequence>MHSRLGYNTICVHSIALIPRIALQTGSCFQPFTWRGNMTVRLGIVMDPIEKIHFKKDSSLAMLLAAQKRGWEIEYMELPDLYLKGGQARARTRDLTVHLDPQDWFGFGGAQDRALGDLDVILMRQDPPVDREFLMATFILEIAEQQGALVVNPASTLRDCNEKLFAAQFEDCTPPLIVTRSAERLKEFYAEHGDVIMKPVDGMGGRSIFRVKENDDNLGVIIETLTNYGAHQAMAQKYIPEIKQGDKRILLIDGEPIPYALARIPSQGENRGNLAAGGRGEGRELTVRDREICDRVAPVLKEKGLIFVGIDVIGDYLTEINVTSPTCIRELDAAYDIDISSQLLDAIERRLK</sequence>
<comment type="pathway">
    <text evidence="11">Sulfur metabolism; glutathione biosynthesis; glutathione from L-cysteine and L-glutamate: step 2/2.</text>
</comment>
<evidence type="ECO:0000256" key="4">
    <source>
        <dbReference type="ARBA" id="ARBA00022684"/>
    </source>
</evidence>
<dbReference type="UniPathway" id="UPA00142">
    <property type="reaction ID" value="UER00210"/>
</dbReference>
<evidence type="ECO:0000256" key="11">
    <source>
        <dbReference type="HAMAP-Rule" id="MF_00162"/>
    </source>
</evidence>
<evidence type="ECO:0000256" key="9">
    <source>
        <dbReference type="ARBA" id="ARBA00023211"/>
    </source>
</evidence>
<dbReference type="Pfam" id="PF02955">
    <property type="entry name" value="GSH-S_ATP"/>
    <property type="match status" value="1"/>
</dbReference>
<dbReference type="Proteomes" id="UP000199211">
    <property type="component" value="Unassembled WGS sequence"/>
</dbReference>
<evidence type="ECO:0000256" key="8">
    <source>
        <dbReference type="ARBA" id="ARBA00022842"/>
    </source>
</evidence>
<accession>A0A1W6K503</accession>
<dbReference type="InterPro" id="IPR013815">
    <property type="entry name" value="ATP_grasp_subdomain_1"/>
</dbReference>
<keyword evidence="7 11" id="KW-0067">ATP-binding</keyword>
<name>A0A1W6K503_9GAMM</name>
<dbReference type="InterPro" id="IPR016185">
    <property type="entry name" value="PreATP-grasp_dom_sf"/>
</dbReference>
<gene>
    <name evidence="11 13" type="primary">gshB</name>
    <name evidence="13" type="ORF">MARSALSMR5_00400</name>
    <name evidence="14" type="ORF">SAMN04487868_11269</name>
</gene>
<comment type="similarity">
    <text evidence="11">Belongs to the prokaryotic GSH synthase family.</text>
</comment>
<dbReference type="SUPFAM" id="SSF56059">
    <property type="entry name" value="Glutathione synthetase ATP-binding domain-like"/>
    <property type="match status" value="1"/>
</dbReference>
<comment type="catalytic activity">
    <reaction evidence="10 11">
        <text>gamma-L-glutamyl-L-cysteine + glycine + ATP = glutathione + ADP + phosphate + H(+)</text>
        <dbReference type="Rhea" id="RHEA:13557"/>
        <dbReference type="ChEBI" id="CHEBI:15378"/>
        <dbReference type="ChEBI" id="CHEBI:30616"/>
        <dbReference type="ChEBI" id="CHEBI:43474"/>
        <dbReference type="ChEBI" id="CHEBI:57305"/>
        <dbReference type="ChEBI" id="CHEBI:57925"/>
        <dbReference type="ChEBI" id="CHEBI:58173"/>
        <dbReference type="ChEBI" id="CHEBI:456216"/>
        <dbReference type="EC" id="6.3.2.3"/>
    </reaction>
</comment>
<evidence type="ECO:0000256" key="2">
    <source>
        <dbReference type="ARBA" id="ARBA00001946"/>
    </source>
</evidence>
<dbReference type="GO" id="GO:0005737">
    <property type="term" value="C:cytoplasm"/>
    <property type="evidence" value="ECO:0007669"/>
    <property type="project" value="TreeGrafter"/>
</dbReference>
<evidence type="ECO:0000256" key="3">
    <source>
        <dbReference type="ARBA" id="ARBA00022598"/>
    </source>
</evidence>
<dbReference type="PANTHER" id="PTHR21621">
    <property type="entry name" value="RIBOSOMAL PROTEIN S6 MODIFICATION PROTEIN"/>
    <property type="match status" value="1"/>
</dbReference>
<reference evidence="13 15" key="2">
    <citation type="submission" date="2017-04" db="EMBL/GenBank/DDBJ databases">
        <title>Genome Sequence of Marinobacter salarius strain SMR5 Isolated from a culture of the Diatom Skeletonema marinoi.</title>
        <authorList>
            <person name="Topel M."/>
            <person name="Pinder M.I.M."/>
            <person name="Johansson O.N."/>
            <person name="Kourtchenko O."/>
            <person name="Godhe A."/>
            <person name="Clarke A.K."/>
        </authorList>
    </citation>
    <scope>NUCLEOTIDE SEQUENCE [LARGE SCALE GENOMIC DNA]</scope>
    <source>
        <strain evidence="13 15">SMR5</strain>
    </source>
</reference>
<evidence type="ECO:0000256" key="6">
    <source>
        <dbReference type="ARBA" id="ARBA00022741"/>
    </source>
</evidence>
<keyword evidence="3 11" id="KW-0436">Ligase</keyword>
<evidence type="ECO:0000256" key="1">
    <source>
        <dbReference type="ARBA" id="ARBA00001936"/>
    </source>
</evidence>
<dbReference type="GO" id="GO:0005524">
    <property type="term" value="F:ATP binding"/>
    <property type="evidence" value="ECO:0007669"/>
    <property type="project" value="UniProtKB-UniRule"/>
</dbReference>
<evidence type="ECO:0000313" key="14">
    <source>
        <dbReference type="EMBL" id="SFL85182.1"/>
    </source>
</evidence>
<dbReference type="InterPro" id="IPR011761">
    <property type="entry name" value="ATP-grasp"/>
</dbReference>
<dbReference type="PROSITE" id="PS50975">
    <property type="entry name" value="ATP_GRASP"/>
    <property type="match status" value="1"/>
</dbReference>
<dbReference type="EMBL" id="FOTV01000012">
    <property type="protein sequence ID" value="SFL85182.1"/>
    <property type="molecule type" value="Genomic_DNA"/>
</dbReference>
<evidence type="ECO:0000313" key="16">
    <source>
        <dbReference type="Proteomes" id="UP000199211"/>
    </source>
</evidence>
<dbReference type="SUPFAM" id="SSF52440">
    <property type="entry name" value="PreATP-grasp domain"/>
    <property type="match status" value="1"/>
</dbReference>
<keyword evidence="16" id="KW-1185">Reference proteome</keyword>
<dbReference type="InterPro" id="IPR006284">
    <property type="entry name" value="Glut_synth_pro"/>
</dbReference>
<dbReference type="AlphaFoldDB" id="A0A1W6K503"/>
<dbReference type="FunFam" id="3.30.470.20:FF:000010">
    <property type="entry name" value="Glutathione synthetase"/>
    <property type="match status" value="1"/>
</dbReference>
<dbReference type="FunFam" id="3.40.50.20:FF:000009">
    <property type="entry name" value="Glutathione synthetase"/>
    <property type="match status" value="1"/>
</dbReference>
<dbReference type="Gene3D" id="3.40.50.20">
    <property type="match status" value="1"/>
</dbReference>
<dbReference type="EC" id="6.3.2.3" evidence="11"/>
<reference evidence="14 16" key="1">
    <citation type="submission" date="2016-10" db="EMBL/GenBank/DDBJ databases">
        <authorList>
            <person name="Varghese N."/>
            <person name="Submissions S."/>
        </authorList>
    </citation>
    <scope>NUCLEOTIDE SEQUENCE [LARGE SCALE GENOMIC DNA]</scope>
    <source>
        <strain evidence="14 16">DSM 26291</strain>
    </source>
</reference>